<gene>
    <name evidence="1" type="ORF">IE077_001930</name>
</gene>
<feature type="non-terminal residue" evidence="1">
    <location>
        <position position="1"/>
    </location>
</feature>
<proteinExistence type="predicted"/>
<reference evidence="1 2" key="1">
    <citation type="journal article" date="2020" name="bioRxiv">
        <title>Metabolic contributions of an alphaproteobacterial endosymbiont in the apicomplexan Cardiosporidium cionae.</title>
        <authorList>
            <person name="Hunter E.S."/>
            <person name="Paight C.J."/>
            <person name="Lane C.E."/>
        </authorList>
    </citation>
    <scope>NUCLEOTIDE SEQUENCE [LARGE SCALE GENOMIC DNA]</scope>
    <source>
        <strain evidence="1">ESH_2018</strain>
    </source>
</reference>
<keyword evidence="2" id="KW-1185">Reference proteome</keyword>
<evidence type="ECO:0000313" key="2">
    <source>
        <dbReference type="Proteomes" id="UP000823046"/>
    </source>
</evidence>
<comment type="caution">
    <text evidence="1">The sequence shown here is derived from an EMBL/GenBank/DDBJ whole genome shotgun (WGS) entry which is preliminary data.</text>
</comment>
<sequence>DPTVYVVLCPELEPYKLLPYSILQFVSAVLVFPADKRLAAGHTGFEMTSLLPHMNLLDSSAPPIALAQKMTKFQLWKGHGRQMSCQAAGKVLENKCRYIACDFAALQVIAFAPLSFGFMSKNLKSCNGKSEIKQKF</sequence>
<organism evidence="1 2">
    <name type="scientific">Cardiosporidium cionae</name>
    <dbReference type="NCBI Taxonomy" id="476202"/>
    <lineage>
        <taxon>Eukaryota</taxon>
        <taxon>Sar</taxon>
        <taxon>Alveolata</taxon>
        <taxon>Apicomplexa</taxon>
        <taxon>Aconoidasida</taxon>
        <taxon>Nephromycida</taxon>
        <taxon>Cardiosporidium</taxon>
    </lineage>
</organism>
<dbReference type="Proteomes" id="UP000823046">
    <property type="component" value="Unassembled WGS sequence"/>
</dbReference>
<accession>A0ABQ7JC51</accession>
<protein>
    <submittedName>
        <fullName evidence="1">Uncharacterized protein</fullName>
    </submittedName>
</protein>
<evidence type="ECO:0000313" key="1">
    <source>
        <dbReference type="EMBL" id="KAF8821539.1"/>
    </source>
</evidence>
<dbReference type="EMBL" id="JADAQX010000168">
    <property type="protein sequence ID" value="KAF8821539.1"/>
    <property type="molecule type" value="Genomic_DNA"/>
</dbReference>
<name>A0ABQ7JC51_9APIC</name>